<comment type="caution">
    <text evidence="1">The sequence shown here is derived from an EMBL/GenBank/DDBJ whole genome shotgun (WGS) entry which is preliminary data.</text>
</comment>
<evidence type="ECO:0000313" key="2">
    <source>
        <dbReference type="Proteomes" id="UP000621560"/>
    </source>
</evidence>
<evidence type="ECO:0000313" key="1">
    <source>
        <dbReference type="EMBL" id="MBD2846729.1"/>
    </source>
</evidence>
<keyword evidence="2" id="KW-1185">Reference proteome</keyword>
<name>A0A927BWG4_9BACL</name>
<protein>
    <submittedName>
        <fullName evidence="1">MarR family transcriptional regulator</fullName>
    </submittedName>
</protein>
<dbReference type="RefSeq" id="WP_190919387.1">
    <property type="nucleotide sequence ID" value="NZ_JACXIZ010000027.1"/>
</dbReference>
<gene>
    <name evidence="1" type="ORF">IDH44_16150</name>
</gene>
<dbReference type="EMBL" id="JACXIZ010000027">
    <property type="protein sequence ID" value="MBD2846729.1"/>
    <property type="molecule type" value="Genomic_DNA"/>
</dbReference>
<dbReference type="Proteomes" id="UP000621560">
    <property type="component" value="Unassembled WGS sequence"/>
</dbReference>
<accession>A0A927BWG4</accession>
<proteinExistence type="predicted"/>
<sequence length="306" mass="33768">MEKKRCPFCHETVQVQANAEGVRYHGCRCAPEQAYLLCTSAEQALRDASPQDRGELLPLVSGALRERSEQGEQPELDAAALARIAALEDVPQSIEDKGKRLLCYVRRHSRDRRAGVVLRELQRQVNLTYSPNLQELVYIMTQLVDAGLLEREGYTLRLTEAGWETAGAEAAARADEHCVVLLADPGRMGPEWAENVLPVLAQCGYKPVLLEAEPGGEEPELRISRSTLVLADLAEHAQDVYFRAGLALGMNKPVIWTQPYSAGRRAASVSEWIQPLMWETTAELAQALHRRLGGGARPGSPREPAT</sequence>
<reference evidence="1" key="1">
    <citation type="submission" date="2020-09" db="EMBL/GenBank/DDBJ databases">
        <title>A novel bacterium of genus Paenibacillus, isolated from South China Sea.</title>
        <authorList>
            <person name="Huang H."/>
            <person name="Mo K."/>
            <person name="Hu Y."/>
        </authorList>
    </citation>
    <scope>NUCLEOTIDE SEQUENCE</scope>
    <source>
        <strain evidence="1">IB182496</strain>
    </source>
</reference>
<organism evidence="1 2">
    <name type="scientific">Paenibacillus sabuli</name>
    <dbReference type="NCBI Taxonomy" id="2772509"/>
    <lineage>
        <taxon>Bacteria</taxon>
        <taxon>Bacillati</taxon>
        <taxon>Bacillota</taxon>
        <taxon>Bacilli</taxon>
        <taxon>Bacillales</taxon>
        <taxon>Paenibacillaceae</taxon>
        <taxon>Paenibacillus</taxon>
    </lineage>
</organism>
<dbReference type="AlphaFoldDB" id="A0A927BWG4"/>